<feature type="transmembrane region" description="Helical" evidence="21">
    <location>
        <begin position="362"/>
        <end position="381"/>
    </location>
</feature>
<evidence type="ECO:0000313" key="23">
    <source>
        <dbReference type="EMBL" id="NJX16342.1"/>
    </source>
</evidence>
<evidence type="ECO:0000256" key="6">
    <source>
        <dbReference type="ARBA" id="ARBA00022485"/>
    </source>
</evidence>
<accession>A0ABX1DFT8</accession>
<dbReference type="InterPro" id="IPR050482">
    <property type="entry name" value="Sensor_HK_TwoCompSys"/>
</dbReference>
<keyword evidence="20" id="KW-0175">Coiled coil</keyword>
<dbReference type="SUPFAM" id="SSF55874">
    <property type="entry name" value="ATPase domain of HSP90 chaperone/DNA topoisomerase II/histidine kinase"/>
    <property type="match status" value="1"/>
</dbReference>
<dbReference type="Gene3D" id="1.25.40.10">
    <property type="entry name" value="Tetratricopeptide repeat domain"/>
    <property type="match status" value="1"/>
</dbReference>
<evidence type="ECO:0000256" key="16">
    <source>
        <dbReference type="ARBA" id="ARBA00023014"/>
    </source>
</evidence>
<keyword evidence="21" id="KW-1133">Transmembrane helix</keyword>
<keyword evidence="14" id="KW-0408">Iron</keyword>
<keyword evidence="16" id="KW-0411">Iron-sulfur</keyword>
<name>A0ABX1DFT8_9FLAO</name>
<evidence type="ECO:0000256" key="1">
    <source>
        <dbReference type="ARBA" id="ARBA00000085"/>
    </source>
</evidence>
<dbReference type="Gene3D" id="1.20.5.1930">
    <property type="match status" value="1"/>
</dbReference>
<evidence type="ECO:0000256" key="11">
    <source>
        <dbReference type="ARBA" id="ARBA00022741"/>
    </source>
</evidence>
<dbReference type="SMART" id="SM00028">
    <property type="entry name" value="TPR"/>
    <property type="match status" value="3"/>
</dbReference>
<keyword evidence="10" id="KW-0479">Metal-binding</keyword>
<evidence type="ECO:0000256" key="2">
    <source>
        <dbReference type="ARBA" id="ARBA00001966"/>
    </source>
</evidence>
<evidence type="ECO:0000256" key="14">
    <source>
        <dbReference type="ARBA" id="ARBA00023004"/>
    </source>
</evidence>
<evidence type="ECO:0000256" key="3">
    <source>
        <dbReference type="ARBA" id="ARBA00004496"/>
    </source>
</evidence>
<dbReference type="InterPro" id="IPR019734">
    <property type="entry name" value="TPR_rpt"/>
</dbReference>
<comment type="cofactor">
    <cofactor evidence="2">
        <name>[4Fe-4S] cluster</name>
        <dbReference type="ChEBI" id="CHEBI:49883"/>
    </cofactor>
</comment>
<evidence type="ECO:0000256" key="5">
    <source>
        <dbReference type="ARBA" id="ARBA00017322"/>
    </source>
</evidence>
<keyword evidence="15" id="KW-0902">Two-component regulatory system</keyword>
<comment type="function">
    <text evidence="17">Member of the two-component regulatory system NreB/NreC involved in the control of dissimilatory nitrate/nitrite reduction in response to oxygen. NreB functions as a direct oxygen sensor histidine kinase which is autophosphorylated, in the absence of oxygen, probably at the conserved histidine residue, and transfers its phosphate group probably to a conserved aspartate residue of NreC. NreB/NreC activates the expression of the nitrate (narGHJI) and nitrite (nir) reductase operons, as well as the putative nitrate transporter gene narT.</text>
</comment>
<dbReference type="EC" id="2.7.13.3" evidence="4"/>
<feature type="domain" description="Histidine kinase" evidence="22">
    <location>
        <begin position="428"/>
        <end position="617"/>
    </location>
</feature>
<dbReference type="SMART" id="SM00387">
    <property type="entry name" value="HATPase_c"/>
    <property type="match status" value="1"/>
</dbReference>
<feature type="repeat" description="TPR" evidence="19">
    <location>
        <begin position="173"/>
        <end position="206"/>
    </location>
</feature>
<dbReference type="InterPro" id="IPR036890">
    <property type="entry name" value="HATPase_C_sf"/>
</dbReference>
<dbReference type="PROSITE" id="PS50109">
    <property type="entry name" value="HIS_KIN"/>
    <property type="match status" value="1"/>
</dbReference>
<evidence type="ECO:0000256" key="8">
    <source>
        <dbReference type="ARBA" id="ARBA00022553"/>
    </source>
</evidence>
<dbReference type="Pfam" id="PF13181">
    <property type="entry name" value="TPR_8"/>
    <property type="match status" value="3"/>
</dbReference>
<protein>
    <recommendedName>
        <fullName evidence="5">Oxygen sensor histidine kinase NreB</fullName>
        <ecNumber evidence="4">2.7.13.3</ecNumber>
    </recommendedName>
    <alternativeName>
        <fullName evidence="18">Nitrogen regulation protein B</fullName>
    </alternativeName>
</protein>
<comment type="subcellular location">
    <subcellularLocation>
        <location evidence="3">Cytoplasm</location>
    </subcellularLocation>
</comment>
<dbReference type="Pfam" id="PF07730">
    <property type="entry name" value="HisKA_3"/>
    <property type="match status" value="1"/>
</dbReference>
<evidence type="ECO:0000256" key="19">
    <source>
        <dbReference type="PROSITE-ProRule" id="PRU00339"/>
    </source>
</evidence>
<dbReference type="PANTHER" id="PTHR24421:SF10">
    <property type="entry name" value="NITRATE_NITRITE SENSOR PROTEIN NARQ"/>
    <property type="match status" value="1"/>
</dbReference>
<keyword evidence="7" id="KW-0963">Cytoplasm</keyword>
<evidence type="ECO:0000313" key="24">
    <source>
        <dbReference type="Proteomes" id="UP000760545"/>
    </source>
</evidence>
<evidence type="ECO:0000256" key="10">
    <source>
        <dbReference type="ARBA" id="ARBA00022723"/>
    </source>
</evidence>
<dbReference type="InterPro" id="IPR005467">
    <property type="entry name" value="His_kinase_dom"/>
</dbReference>
<evidence type="ECO:0000256" key="17">
    <source>
        <dbReference type="ARBA" id="ARBA00024827"/>
    </source>
</evidence>
<keyword evidence="13" id="KW-0067">ATP-binding</keyword>
<keyword evidence="21" id="KW-0812">Transmembrane</keyword>
<dbReference type="PROSITE" id="PS50005">
    <property type="entry name" value="TPR"/>
    <property type="match status" value="1"/>
</dbReference>
<dbReference type="EMBL" id="JAAVJS010000018">
    <property type="protein sequence ID" value="NJX16342.1"/>
    <property type="molecule type" value="Genomic_DNA"/>
</dbReference>
<evidence type="ECO:0000256" key="18">
    <source>
        <dbReference type="ARBA" id="ARBA00030800"/>
    </source>
</evidence>
<keyword evidence="21" id="KW-0472">Membrane</keyword>
<comment type="catalytic activity">
    <reaction evidence="1">
        <text>ATP + protein L-histidine = ADP + protein N-phospho-L-histidine.</text>
        <dbReference type="EC" id="2.7.13.3"/>
    </reaction>
</comment>
<dbReference type="Proteomes" id="UP000760545">
    <property type="component" value="Unassembled WGS sequence"/>
</dbReference>
<evidence type="ECO:0000256" key="15">
    <source>
        <dbReference type="ARBA" id="ARBA00023012"/>
    </source>
</evidence>
<dbReference type="InterPro" id="IPR004358">
    <property type="entry name" value="Sig_transdc_His_kin-like_C"/>
</dbReference>
<dbReference type="RefSeq" id="WP_167918844.1">
    <property type="nucleotide sequence ID" value="NZ_JAAVJS010000018.1"/>
</dbReference>
<dbReference type="Gene3D" id="3.30.565.10">
    <property type="entry name" value="Histidine kinase-like ATPase, C-terminal domain"/>
    <property type="match status" value="1"/>
</dbReference>
<evidence type="ECO:0000256" key="21">
    <source>
        <dbReference type="SAM" id="Phobius"/>
    </source>
</evidence>
<dbReference type="InterPro" id="IPR003594">
    <property type="entry name" value="HATPase_dom"/>
</dbReference>
<comment type="caution">
    <text evidence="23">The sequence shown here is derived from an EMBL/GenBank/DDBJ whole genome shotgun (WGS) entry which is preliminary data.</text>
</comment>
<evidence type="ECO:0000256" key="4">
    <source>
        <dbReference type="ARBA" id="ARBA00012438"/>
    </source>
</evidence>
<reference evidence="23 24" key="1">
    <citation type="submission" date="2020-03" db="EMBL/GenBank/DDBJ databases">
        <title>Tamlana sp. nov, isolated from XXX.</title>
        <authorList>
            <person name="Cao W.R."/>
        </authorList>
    </citation>
    <scope>NUCLEOTIDE SEQUENCE [LARGE SCALE GENOMIC DNA]</scope>
    <source>
        <strain evidence="23 24">HST1-43</strain>
    </source>
</reference>
<keyword evidence="19" id="KW-0802">TPR repeat</keyword>
<keyword evidence="9" id="KW-0808">Transferase</keyword>
<sequence>MLFTCFALGQENVFVKLMDSAQKLYLKQDYEKAIRFLEGGLKNHSLVPAEKNKIFIELFKNSYWIDKEASKQYLYKSKKNYAVLPNFDKANLDYCFGNIHRLLKTHPDSSIYYFLSALKLLDGNDLASMQLKSKVYQKTAIVYAQINKQDKNYYYLKKNNNQLEALKDTANLVYNHNNLGTYFSTTNQKDSAIFYYKKAFSTNPNSSISGSVLQNIGGIYLGQMNEIDSAEAYFDKALNYKISKEGMASLYFNKGVISKIKNDSASSVKYYMQAKKYADSTGNIKMQSFIFEDLANYYETLKNYREALYNRKKFEVLNDSLNSIELLKKIEEYSIKFETEKKERENLELKIKVEKEQQKRNIYLSVAFALLVFGGTTAFLIQKNTRKKQKLAEQEKALETQKLATVLKEQELLSIDAMIEGQEKERQRIANDLHDDLGGLMATVKLHFNALKDKQTPELYNKTTNLLDEAYQKIRSIAHAKNSGVIAKQGLLRAVQDMASKISDANQLAIEVIDHGLENRMKNSLELAIFRMIQELVANVIKHANATEATIHITNHDDSLNIMVEDNGKGFNPSQITTINKGMGLSSIDKRVEFLDGKMTIESETNKGTTIIIDIPI</sequence>
<dbReference type="InterPro" id="IPR011712">
    <property type="entry name" value="Sig_transdc_His_kin_sub3_dim/P"/>
</dbReference>
<evidence type="ECO:0000256" key="12">
    <source>
        <dbReference type="ARBA" id="ARBA00022777"/>
    </source>
</evidence>
<keyword evidence="6" id="KW-0004">4Fe-4S</keyword>
<organism evidence="23 24">
    <name type="scientific">Tamlana crocina</name>
    <dbReference type="NCBI Taxonomy" id="393006"/>
    <lineage>
        <taxon>Bacteria</taxon>
        <taxon>Pseudomonadati</taxon>
        <taxon>Bacteroidota</taxon>
        <taxon>Flavobacteriia</taxon>
        <taxon>Flavobacteriales</taxon>
        <taxon>Flavobacteriaceae</taxon>
        <taxon>Tamlana</taxon>
    </lineage>
</organism>
<dbReference type="InterPro" id="IPR011990">
    <property type="entry name" value="TPR-like_helical_dom_sf"/>
</dbReference>
<dbReference type="CDD" id="cd16917">
    <property type="entry name" value="HATPase_UhpB-NarQ-NarX-like"/>
    <property type="match status" value="1"/>
</dbReference>
<evidence type="ECO:0000256" key="13">
    <source>
        <dbReference type="ARBA" id="ARBA00022840"/>
    </source>
</evidence>
<evidence type="ECO:0000256" key="9">
    <source>
        <dbReference type="ARBA" id="ARBA00022679"/>
    </source>
</evidence>
<proteinExistence type="predicted"/>
<dbReference type="PANTHER" id="PTHR24421">
    <property type="entry name" value="NITRATE/NITRITE SENSOR PROTEIN NARX-RELATED"/>
    <property type="match status" value="1"/>
</dbReference>
<keyword evidence="24" id="KW-1185">Reference proteome</keyword>
<keyword evidence="12" id="KW-0418">Kinase</keyword>
<evidence type="ECO:0000256" key="7">
    <source>
        <dbReference type="ARBA" id="ARBA00022490"/>
    </source>
</evidence>
<dbReference type="SUPFAM" id="SSF48452">
    <property type="entry name" value="TPR-like"/>
    <property type="match status" value="1"/>
</dbReference>
<evidence type="ECO:0000259" key="22">
    <source>
        <dbReference type="PROSITE" id="PS50109"/>
    </source>
</evidence>
<feature type="coiled-coil region" evidence="20">
    <location>
        <begin position="330"/>
        <end position="401"/>
    </location>
</feature>
<gene>
    <name evidence="23" type="ORF">HC176_12670</name>
</gene>
<keyword evidence="8" id="KW-0597">Phosphoprotein</keyword>
<keyword evidence="11" id="KW-0547">Nucleotide-binding</keyword>
<evidence type="ECO:0000256" key="20">
    <source>
        <dbReference type="SAM" id="Coils"/>
    </source>
</evidence>
<dbReference type="Pfam" id="PF02518">
    <property type="entry name" value="HATPase_c"/>
    <property type="match status" value="1"/>
</dbReference>
<dbReference type="PRINTS" id="PR00344">
    <property type="entry name" value="BCTRLSENSOR"/>
</dbReference>